<dbReference type="AlphaFoldDB" id="F4BH18"/>
<dbReference type="PATRIC" id="fig|676032.3.peg.1469"/>
<dbReference type="Proteomes" id="UP000008303">
    <property type="component" value="Chromosome"/>
</dbReference>
<reference evidence="2" key="1">
    <citation type="journal article" date="2011" name="Appl. Environ. Microbiol.">
        <title>Common ancestry and novel genetic traits of Francisella novicida-like isolates from North America and Australia as revealed by comparative genomic analyses.</title>
        <authorList>
            <person name="Siddaramappa S."/>
            <person name="Challacombe J.F."/>
            <person name="Petersen J.M."/>
            <person name="Pillai S."/>
            <person name="Hogg G."/>
            <person name="Kuske C.R."/>
        </authorList>
    </citation>
    <scope>NUCLEOTIDE SEQUENCE [LARGE SCALE GENOMIC DNA]</scope>
    <source>
        <strain evidence="2">3523</strain>
    </source>
</reference>
<gene>
    <name evidence="1" type="ordered locus">FN3523_1459</name>
</gene>
<accession>F4BH18</accession>
<protein>
    <submittedName>
        <fullName evidence="1">Uncharacterized protein</fullName>
    </submittedName>
</protein>
<dbReference type="HOGENOM" id="CLU_1000236_0_0_6"/>
<sequence length="278" mass="31461">MKKILLTTALLTSSGLGYTSIKEYKYQFFFNNDTNDDVYISLLLKNSYTDPYDFPNRTCVRSIFGAPSLEDMGKETDGKNGRFDLIKAHQWYGDVASQTTYYVTHVIGKRYNPWETGDYAPGTGEIAFTIKTTDGEVYGLKTKMDKGYHYCHFEPKDTVDNNTQIVYTLSKDGSNYKLYAHMASSDCEFKLTKGKDHNTPVNAGELPYCPLTADPVPYNPTLTNQLALDTSSVANGYKEIPYSADEDPHQAYFDTIKEHPEVAERLAELRNELESKDL</sequence>
<evidence type="ECO:0000313" key="2">
    <source>
        <dbReference type="Proteomes" id="UP000008303"/>
    </source>
</evidence>
<name>F4BH18_9GAMM</name>
<organism evidence="1 2">
    <name type="scientific">Francisella hispaniensis</name>
    <dbReference type="NCBI Taxonomy" id="622488"/>
    <lineage>
        <taxon>Bacteria</taxon>
        <taxon>Pseudomonadati</taxon>
        <taxon>Pseudomonadota</taxon>
        <taxon>Gammaproteobacteria</taxon>
        <taxon>Thiotrichales</taxon>
        <taxon>Francisellaceae</taxon>
        <taxon>Francisella</taxon>
    </lineage>
</organism>
<evidence type="ECO:0000313" key="1">
    <source>
        <dbReference type="EMBL" id="AEE26762.1"/>
    </source>
</evidence>
<proteinExistence type="predicted"/>
<dbReference type="KEGG" id="fcn:FN3523_1459"/>
<dbReference type="EMBL" id="CP002558">
    <property type="protein sequence ID" value="AEE26762.1"/>
    <property type="molecule type" value="Genomic_DNA"/>
</dbReference>
<dbReference type="RefSeq" id="WP_014548744.1">
    <property type="nucleotide sequence ID" value="NC_017449.1"/>
</dbReference>